<feature type="transmembrane region" description="Helical" evidence="6">
    <location>
        <begin position="607"/>
        <end position="629"/>
    </location>
</feature>
<comment type="subcellular location">
    <subcellularLocation>
        <location evidence="1">Membrane</location>
        <topology evidence="1">Multi-pass membrane protein</topology>
    </subcellularLocation>
</comment>
<evidence type="ECO:0000256" key="5">
    <source>
        <dbReference type="ARBA" id="ARBA00023136"/>
    </source>
</evidence>
<dbReference type="Pfam" id="PF13347">
    <property type="entry name" value="MFS_2"/>
    <property type="match status" value="1"/>
</dbReference>
<feature type="transmembrane region" description="Helical" evidence="6">
    <location>
        <begin position="73"/>
        <end position="89"/>
    </location>
</feature>
<dbReference type="GO" id="GO:0008506">
    <property type="term" value="F:sucrose:proton symporter activity"/>
    <property type="evidence" value="ECO:0007669"/>
    <property type="project" value="TreeGrafter"/>
</dbReference>
<evidence type="ECO:0000313" key="7">
    <source>
        <dbReference type="EMBL" id="CAH1099668.1"/>
    </source>
</evidence>
<dbReference type="InterPro" id="IPR036259">
    <property type="entry name" value="MFS_trans_sf"/>
</dbReference>
<organism evidence="7 8">
    <name type="scientific">Psylliodes chrysocephalus</name>
    <dbReference type="NCBI Taxonomy" id="3402493"/>
    <lineage>
        <taxon>Eukaryota</taxon>
        <taxon>Metazoa</taxon>
        <taxon>Ecdysozoa</taxon>
        <taxon>Arthropoda</taxon>
        <taxon>Hexapoda</taxon>
        <taxon>Insecta</taxon>
        <taxon>Pterygota</taxon>
        <taxon>Neoptera</taxon>
        <taxon>Endopterygota</taxon>
        <taxon>Coleoptera</taxon>
        <taxon>Polyphaga</taxon>
        <taxon>Cucujiformia</taxon>
        <taxon>Chrysomeloidea</taxon>
        <taxon>Chrysomelidae</taxon>
        <taxon>Galerucinae</taxon>
        <taxon>Alticini</taxon>
        <taxon>Psylliodes</taxon>
    </lineage>
</organism>
<keyword evidence="3 6" id="KW-0812">Transmembrane</keyword>
<feature type="transmembrane region" description="Helical" evidence="6">
    <location>
        <begin position="304"/>
        <end position="324"/>
    </location>
</feature>
<feature type="transmembrane region" description="Helical" evidence="6">
    <location>
        <begin position="142"/>
        <end position="159"/>
    </location>
</feature>
<dbReference type="EMBL" id="OV651813">
    <property type="protein sequence ID" value="CAH1099668.1"/>
    <property type="molecule type" value="Genomic_DNA"/>
</dbReference>
<evidence type="ECO:0000256" key="6">
    <source>
        <dbReference type="SAM" id="Phobius"/>
    </source>
</evidence>
<feature type="transmembrane region" description="Helical" evidence="6">
    <location>
        <begin position="578"/>
        <end position="600"/>
    </location>
</feature>
<reference evidence="7" key="1">
    <citation type="submission" date="2022-01" db="EMBL/GenBank/DDBJ databases">
        <authorList>
            <person name="King R."/>
        </authorList>
    </citation>
    <scope>NUCLEOTIDE SEQUENCE</scope>
</reference>
<evidence type="ECO:0000256" key="2">
    <source>
        <dbReference type="ARBA" id="ARBA00022448"/>
    </source>
</evidence>
<protein>
    <recommendedName>
        <fullName evidence="9">Proton-associated sugar transporter A</fullName>
    </recommendedName>
</protein>
<dbReference type="PANTHER" id="PTHR19432">
    <property type="entry name" value="SUGAR TRANSPORTER"/>
    <property type="match status" value="1"/>
</dbReference>
<feature type="transmembrane region" description="Helical" evidence="6">
    <location>
        <begin position="526"/>
        <end position="548"/>
    </location>
</feature>
<evidence type="ECO:0000256" key="4">
    <source>
        <dbReference type="ARBA" id="ARBA00022989"/>
    </source>
</evidence>
<keyword evidence="8" id="KW-1185">Reference proteome</keyword>
<dbReference type="GO" id="GO:0016020">
    <property type="term" value="C:membrane"/>
    <property type="evidence" value="ECO:0007669"/>
    <property type="project" value="UniProtKB-SubCell"/>
</dbReference>
<dbReference type="Proteomes" id="UP001153636">
    <property type="component" value="Chromosome 1"/>
</dbReference>
<gene>
    <name evidence="7" type="ORF">PSYICH_LOCUS690</name>
</gene>
<feature type="transmembrane region" description="Helical" evidence="6">
    <location>
        <begin position="109"/>
        <end position="130"/>
    </location>
</feature>
<evidence type="ECO:0000256" key="1">
    <source>
        <dbReference type="ARBA" id="ARBA00004141"/>
    </source>
</evidence>
<dbReference type="AlphaFoldDB" id="A0A9P0CFA9"/>
<accession>A0A9P0CFA9</accession>
<dbReference type="PANTHER" id="PTHR19432:SF35">
    <property type="entry name" value="SOLUTE CARRIER FAMILY 45 MEMBER 3 ISOFORM X1"/>
    <property type="match status" value="1"/>
</dbReference>
<dbReference type="CDD" id="cd17313">
    <property type="entry name" value="MFS_SLC45_SUC"/>
    <property type="match status" value="1"/>
</dbReference>
<keyword evidence="2" id="KW-0813">Transport</keyword>
<evidence type="ECO:0000313" key="8">
    <source>
        <dbReference type="Proteomes" id="UP001153636"/>
    </source>
</evidence>
<name>A0A9P0CFA9_9CUCU</name>
<feature type="transmembrane region" description="Helical" evidence="6">
    <location>
        <begin position="502"/>
        <end position="519"/>
    </location>
</feature>
<dbReference type="SUPFAM" id="SSF103473">
    <property type="entry name" value="MFS general substrate transporter"/>
    <property type="match status" value="1"/>
</dbReference>
<sequence length="632" mass="69889">MAEKLYEYQGVAGRIHSIRDNLREKYASWKENNPNGVSGWVKEKCFSVKQSAGSGNGIDDYSHIYRKKTKKELVRVSAAVMGIEFSYAAETAFVSPTLLKIGVEHKHMTLVWALSPLIGFFLTPILGSLSDRCHLSFGRRRPFIFIMSIGVFLGLILVPNGESLGYSMGDPRPPSLSYHRVSSHRTTAQQNQLSTNDDNSTFTINETIVNNSENIDSFIPYNNSHPWGVLFTILGTVLLDFDADACQSPARAYLLDVTVPEDHARGLSTFTVMAGLGGFFGYALGGINWDVTFIGEMLGGHVRAVFTLITIIFVVCVGFTITSFKEMPLALIEIGGSEFQNYQNCDDEENEIMETNDQQSYGALENTLDRDNTNQAAYCPIGDENNKLNQDQPRKSIIPDPNASLFLYLKSIIYMPRSIRILCLTNLFCWMAHVCYSLYFTDFVGEAVFNGNPTAVEGSVSRELYETGVRFGCWGMSMYSLSCACYSTQIEKFISMFGAKKVYVGGLLIYSTGMLLMALTKHKVGVILFSWTAGVMYSTLFTMPYLIIAHYHAKGTFETTLEGEEKISTQIRGLGTDVAIVSSMVFLAQFILSMCMGTIVNTTGTTTAVVSVASTLAFFGAIAATQVMYLDL</sequence>
<evidence type="ECO:0000256" key="3">
    <source>
        <dbReference type="ARBA" id="ARBA00022692"/>
    </source>
</evidence>
<proteinExistence type="predicted"/>
<evidence type="ECO:0008006" key="9">
    <source>
        <dbReference type="Google" id="ProtNLM"/>
    </source>
</evidence>
<keyword evidence="5 6" id="KW-0472">Membrane</keyword>
<dbReference type="Gene3D" id="1.20.1250.20">
    <property type="entry name" value="MFS general substrate transporter like domains"/>
    <property type="match status" value="2"/>
</dbReference>
<feature type="transmembrane region" description="Helical" evidence="6">
    <location>
        <begin position="264"/>
        <end position="284"/>
    </location>
</feature>
<keyword evidence="4 6" id="KW-1133">Transmembrane helix</keyword>
<dbReference type="OrthoDB" id="28755at2759"/>